<comment type="cofactor">
    <cofactor evidence="1">
        <name>Mg(2+)</name>
        <dbReference type="ChEBI" id="CHEBI:18420"/>
    </cofactor>
</comment>
<dbReference type="EMBL" id="CAUYUJ010016538">
    <property type="protein sequence ID" value="CAK0866466.1"/>
    <property type="molecule type" value="Genomic_DNA"/>
</dbReference>
<gene>
    <name evidence="4" type="ORF">PCOR1329_LOCUS53644</name>
</gene>
<dbReference type="Proteomes" id="UP001189429">
    <property type="component" value="Unassembled WGS sequence"/>
</dbReference>
<organism evidence="4 5">
    <name type="scientific">Prorocentrum cordatum</name>
    <dbReference type="NCBI Taxonomy" id="2364126"/>
    <lineage>
        <taxon>Eukaryota</taxon>
        <taxon>Sar</taxon>
        <taxon>Alveolata</taxon>
        <taxon>Dinophyceae</taxon>
        <taxon>Prorocentrales</taxon>
        <taxon>Prorocentraceae</taxon>
        <taxon>Prorocentrum</taxon>
    </lineage>
</organism>
<feature type="domain" description="DNA helicase Pif1-like DEAD-box helicase" evidence="3">
    <location>
        <begin position="29"/>
        <end position="135"/>
    </location>
</feature>
<evidence type="ECO:0000256" key="1">
    <source>
        <dbReference type="RuleBase" id="RU363044"/>
    </source>
</evidence>
<dbReference type="InterPro" id="IPR027417">
    <property type="entry name" value="P-loop_NTPase"/>
</dbReference>
<evidence type="ECO:0000313" key="4">
    <source>
        <dbReference type="EMBL" id="CAK0866466.1"/>
    </source>
</evidence>
<proteinExistence type="inferred from homology"/>
<comment type="similarity">
    <text evidence="1">Belongs to the helicase family.</text>
</comment>
<keyword evidence="1" id="KW-0378">Hydrolase</keyword>
<feature type="non-terminal residue" evidence="4">
    <location>
        <position position="547"/>
    </location>
</feature>
<sequence length="547" mass="59473">EAGLSPPRTGWGLAVHFMKTAPMNSMASNVGGKTIHNFSKLGIDLIAGAQSGGKKGPEVSGNLLHAKIQHMRWLIIDEVENVSVELLEAVHRQVKDSTRGEGIPWAVDARAPKQFALFGGLNLVLLGDLWQIPPARTLSIAANPFVKRPANVGRILEMFWAEGLPRSATRRCALTQSHRCSNPWWRSFLAELRAGDLSDRMRDFVHGFPADAPGSWTPASPGSAEASAGHLGCGKAKFRALWSSEWPRMFGECRPWQDMRSLECADSGAERRRCCRVASHSDARQREVSTAFADALFAHPYNAQGSKEPLAHARQNLLMYPENTTGGVPDVLPIFEGMRVRFATTENAEAGACKRSWGTVTGWALNPADSKLVNEHRSEPELVMQRAPDAIMVKIPGSTVPRFGNQPAGVFPVKLKQVSWDRSPGFKATVKRAGPPLAPHFAAAAHCVAGSTLPRAIIDLLDTRTTPRSSMAPTVNVAIGRARRADDLIITQPFPPMLFRQGHRAAPWLLRPRAAGETTTEQAKAGRAKAQKEAASMSPEKSVDAAF</sequence>
<keyword evidence="5" id="KW-1185">Reference proteome</keyword>
<keyword evidence="1" id="KW-0233">DNA recombination</keyword>
<dbReference type="Gene3D" id="3.40.50.300">
    <property type="entry name" value="P-loop containing nucleotide triphosphate hydrolases"/>
    <property type="match status" value="1"/>
</dbReference>
<dbReference type="InterPro" id="IPR010285">
    <property type="entry name" value="DNA_helicase_pif1-like_DEAD"/>
</dbReference>
<dbReference type="PANTHER" id="PTHR47642">
    <property type="entry name" value="ATP-DEPENDENT DNA HELICASE"/>
    <property type="match status" value="1"/>
</dbReference>
<comment type="caution">
    <text evidence="4">The sequence shown here is derived from an EMBL/GenBank/DDBJ whole genome shotgun (WGS) entry which is preliminary data.</text>
</comment>
<feature type="region of interest" description="Disordered" evidence="2">
    <location>
        <begin position="516"/>
        <end position="547"/>
    </location>
</feature>
<dbReference type="InterPro" id="IPR051055">
    <property type="entry name" value="PIF1_helicase"/>
</dbReference>
<feature type="non-terminal residue" evidence="4">
    <location>
        <position position="1"/>
    </location>
</feature>
<keyword evidence="1" id="KW-0067">ATP-binding</keyword>
<dbReference type="Pfam" id="PF05970">
    <property type="entry name" value="PIF1"/>
    <property type="match status" value="1"/>
</dbReference>
<comment type="catalytic activity">
    <reaction evidence="1">
        <text>ATP + H2O = ADP + phosphate + H(+)</text>
        <dbReference type="Rhea" id="RHEA:13065"/>
        <dbReference type="ChEBI" id="CHEBI:15377"/>
        <dbReference type="ChEBI" id="CHEBI:15378"/>
        <dbReference type="ChEBI" id="CHEBI:30616"/>
        <dbReference type="ChEBI" id="CHEBI:43474"/>
        <dbReference type="ChEBI" id="CHEBI:456216"/>
        <dbReference type="EC" id="5.6.2.3"/>
    </reaction>
</comment>
<dbReference type="SUPFAM" id="SSF52540">
    <property type="entry name" value="P-loop containing nucleoside triphosphate hydrolases"/>
    <property type="match status" value="1"/>
</dbReference>
<evidence type="ECO:0000256" key="2">
    <source>
        <dbReference type="SAM" id="MobiDB-lite"/>
    </source>
</evidence>
<evidence type="ECO:0000313" key="5">
    <source>
        <dbReference type="Proteomes" id="UP001189429"/>
    </source>
</evidence>
<keyword evidence="1" id="KW-0227">DNA damage</keyword>
<keyword evidence="1" id="KW-0347">Helicase</keyword>
<keyword evidence="1" id="KW-0234">DNA repair</keyword>
<name>A0ABN9V1W1_9DINO</name>
<keyword evidence="1" id="KW-0547">Nucleotide-binding</keyword>
<evidence type="ECO:0000259" key="3">
    <source>
        <dbReference type="Pfam" id="PF05970"/>
    </source>
</evidence>
<accession>A0ABN9V1W1</accession>
<protein>
    <recommendedName>
        <fullName evidence="1">ATP-dependent DNA helicase</fullName>
        <ecNumber evidence="1">5.6.2.3</ecNumber>
    </recommendedName>
</protein>
<dbReference type="EC" id="5.6.2.3" evidence="1"/>
<reference evidence="4" key="1">
    <citation type="submission" date="2023-10" db="EMBL/GenBank/DDBJ databases">
        <authorList>
            <person name="Chen Y."/>
            <person name="Shah S."/>
            <person name="Dougan E. K."/>
            <person name="Thang M."/>
            <person name="Chan C."/>
        </authorList>
    </citation>
    <scope>NUCLEOTIDE SEQUENCE [LARGE SCALE GENOMIC DNA]</scope>
</reference>